<dbReference type="Proteomes" id="UP001222027">
    <property type="component" value="Unassembled WGS sequence"/>
</dbReference>
<accession>A0AAV8PPB7</accession>
<sequence>MNMVFQLHQDPVECIIWNASSIISGVVYLTVKGGQDSDEGGPARKETSRFSCKMLRWRASRSISSLRQPFTIR</sequence>
<evidence type="ECO:0000313" key="1">
    <source>
        <dbReference type="EMBL" id="KAJ8458533.1"/>
    </source>
</evidence>
<gene>
    <name evidence="1" type="ORF">OPV22_031459</name>
</gene>
<evidence type="ECO:0008006" key="3">
    <source>
        <dbReference type="Google" id="ProtNLM"/>
    </source>
</evidence>
<name>A0AAV8PPB7_ENSVE</name>
<organism evidence="1 2">
    <name type="scientific">Ensete ventricosum</name>
    <name type="common">Abyssinian banana</name>
    <name type="synonym">Musa ensete</name>
    <dbReference type="NCBI Taxonomy" id="4639"/>
    <lineage>
        <taxon>Eukaryota</taxon>
        <taxon>Viridiplantae</taxon>
        <taxon>Streptophyta</taxon>
        <taxon>Embryophyta</taxon>
        <taxon>Tracheophyta</taxon>
        <taxon>Spermatophyta</taxon>
        <taxon>Magnoliopsida</taxon>
        <taxon>Liliopsida</taxon>
        <taxon>Zingiberales</taxon>
        <taxon>Musaceae</taxon>
        <taxon>Ensete</taxon>
    </lineage>
</organism>
<protein>
    <recommendedName>
        <fullName evidence="3">SAC domain-containing protein</fullName>
    </recommendedName>
</protein>
<comment type="caution">
    <text evidence="1">The sequence shown here is derived from an EMBL/GenBank/DDBJ whole genome shotgun (WGS) entry which is preliminary data.</text>
</comment>
<dbReference type="AlphaFoldDB" id="A0AAV8PPB7"/>
<keyword evidence="2" id="KW-1185">Reference proteome</keyword>
<dbReference type="EMBL" id="JAQQAF010000009">
    <property type="protein sequence ID" value="KAJ8458533.1"/>
    <property type="molecule type" value="Genomic_DNA"/>
</dbReference>
<proteinExistence type="predicted"/>
<evidence type="ECO:0000313" key="2">
    <source>
        <dbReference type="Proteomes" id="UP001222027"/>
    </source>
</evidence>
<reference evidence="1 2" key="1">
    <citation type="submission" date="2022-12" db="EMBL/GenBank/DDBJ databases">
        <title>Chromosome-scale assembly of the Ensete ventricosum genome.</title>
        <authorList>
            <person name="Dussert Y."/>
            <person name="Stocks J."/>
            <person name="Wendawek A."/>
            <person name="Woldeyes F."/>
            <person name="Nichols R.A."/>
            <person name="Borrell J.S."/>
        </authorList>
    </citation>
    <scope>NUCLEOTIDE SEQUENCE [LARGE SCALE GENOMIC DNA]</scope>
    <source>
        <strain evidence="2">cv. Maze</strain>
        <tissue evidence="1">Seeds</tissue>
    </source>
</reference>